<dbReference type="RefSeq" id="XP_011134078.1">
    <property type="nucleotide sequence ID" value="XM_011135776.1"/>
</dbReference>
<dbReference type="EMBL" id="AFNH02000622">
    <property type="protein sequence ID" value="EZG65533.1"/>
    <property type="molecule type" value="Genomic_DNA"/>
</dbReference>
<comment type="caution">
    <text evidence="2">The sequence shown here is derived from an EMBL/GenBank/DDBJ whole genome shotgun (WGS) entry which is preliminary data.</text>
</comment>
<feature type="region of interest" description="Disordered" evidence="1">
    <location>
        <begin position="1"/>
        <end position="79"/>
    </location>
</feature>
<feature type="compositionally biased region" description="Polar residues" evidence="1">
    <location>
        <begin position="139"/>
        <end position="155"/>
    </location>
</feature>
<gene>
    <name evidence="2" type="ORF">GNI_083020</name>
</gene>
<feature type="compositionally biased region" description="Acidic residues" evidence="1">
    <location>
        <begin position="1"/>
        <end position="10"/>
    </location>
</feature>
<feature type="compositionally biased region" description="Acidic residues" evidence="1">
    <location>
        <begin position="30"/>
        <end position="48"/>
    </location>
</feature>
<evidence type="ECO:0000313" key="2">
    <source>
        <dbReference type="EMBL" id="EZG65533.1"/>
    </source>
</evidence>
<dbReference type="VEuPathDB" id="CryptoDB:GNI_083020"/>
<evidence type="ECO:0000256" key="1">
    <source>
        <dbReference type="SAM" id="MobiDB-lite"/>
    </source>
</evidence>
<proteinExistence type="predicted"/>
<sequence>MDDLPSSDESNELRSCNGHYVESGLGGDPNEGDDEISEASLDGEDTTEENERNTIYKHKAAEQVPLSAETPTMESPESPMAATILDSGMVGPVMTHPIGPVGPTGPVDPVLNSAAVDPVGGPVGPAALMDELLDDRSESSGYQSAPSLSTHTPPSYSIFPRRVSSRTKAAGGRASGRSARRKVVGKDAGARKVFGGPDPLLAHQPVVDDDVVSQQGSARQGGYRPLDSYRQLDSYRRLDSCRQLDSYYNREKASDNLRTENIRTLAIDTLVTPAVDNLADDGWMSPSERLTRPAVRRTPRSRLWLSPAARDHVAQDSQHESASFTCSHAAGKFSVDFSALDPHLDFTYGPTELTPHESQPFQQLFSIH</sequence>
<dbReference type="GeneID" id="22913000"/>
<keyword evidence="3" id="KW-1185">Reference proteome</keyword>
<organism evidence="2 3">
    <name type="scientific">Gregarina niphandrodes</name>
    <name type="common">Septate eugregarine</name>
    <dbReference type="NCBI Taxonomy" id="110365"/>
    <lineage>
        <taxon>Eukaryota</taxon>
        <taxon>Sar</taxon>
        <taxon>Alveolata</taxon>
        <taxon>Apicomplexa</taxon>
        <taxon>Conoidasida</taxon>
        <taxon>Gregarinasina</taxon>
        <taxon>Eugregarinorida</taxon>
        <taxon>Gregarinidae</taxon>
        <taxon>Gregarina</taxon>
    </lineage>
</organism>
<dbReference type="AlphaFoldDB" id="A0A023B637"/>
<protein>
    <submittedName>
        <fullName evidence="2">Uncharacterized protein</fullName>
    </submittedName>
</protein>
<evidence type="ECO:0000313" key="3">
    <source>
        <dbReference type="Proteomes" id="UP000019763"/>
    </source>
</evidence>
<name>A0A023B637_GRENI</name>
<feature type="compositionally biased region" description="Low complexity" evidence="1">
    <location>
        <begin position="166"/>
        <end position="177"/>
    </location>
</feature>
<dbReference type="Proteomes" id="UP000019763">
    <property type="component" value="Unassembled WGS sequence"/>
</dbReference>
<accession>A0A023B637</accession>
<feature type="region of interest" description="Disordered" evidence="1">
    <location>
        <begin position="135"/>
        <end position="190"/>
    </location>
</feature>
<reference evidence="2" key="1">
    <citation type="submission" date="2013-12" db="EMBL/GenBank/DDBJ databases">
        <authorList>
            <person name="Omoto C.K."/>
            <person name="Sibley D."/>
            <person name="Venepally P."/>
            <person name="Hadjithomas M."/>
            <person name="Karamycheva S."/>
            <person name="Brunk B."/>
            <person name="Roos D."/>
            <person name="Caler E."/>
            <person name="Lorenzi H."/>
        </authorList>
    </citation>
    <scope>NUCLEOTIDE SEQUENCE</scope>
</reference>